<dbReference type="GO" id="GO:0030246">
    <property type="term" value="F:carbohydrate binding"/>
    <property type="evidence" value="ECO:0007669"/>
    <property type="project" value="UniProtKB-KW"/>
</dbReference>
<feature type="chain" id="PRO_5030521161" description="Legume lectin domain-containing protein" evidence="2">
    <location>
        <begin position="44"/>
        <end position="567"/>
    </location>
</feature>
<feature type="domain" description="Legume lectin" evidence="3">
    <location>
        <begin position="325"/>
        <end position="514"/>
    </location>
</feature>
<dbReference type="PANTHER" id="PTHR12223:SF19">
    <property type="entry name" value="LEGUME LECTIN DOMAIN-CONTAINING PROTEIN"/>
    <property type="match status" value="1"/>
</dbReference>
<dbReference type="SUPFAM" id="SSF49899">
    <property type="entry name" value="Concanavalin A-like lectins/glucanases"/>
    <property type="match status" value="1"/>
</dbReference>
<dbReference type="InterPro" id="IPR051136">
    <property type="entry name" value="Intracellular_Lectin-GPT"/>
</dbReference>
<gene>
    <name evidence="4" type="ORF">HPHI1048_LOCUS24501</name>
</gene>
<evidence type="ECO:0000256" key="2">
    <source>
        <dbReference type="SAM" id="SignalP"/>
    </source>
</evidence>
<name>A0A7S0I3L2_9CRYP</name>
<protein>
    <recommendedName>
        <fullName evidence="3">Legume lectin domain-containing protein</fullName>
    </recommendedName>
</protein>
<keyword evidence="1" id="KW-0430">Lectin</keyword>
<evidence type="ECO:0000313" key="4">
    <source>
        <dbReference type="EMBL" id="CAD8509992.1"/>
    </source>
</evidence>
<proteinExistence type="predicted"/>
<organism evidence="4">
    <name type="scientific">Hanusia phi</name>
    <dbReference type="NCBI Taxonomy" id="3032"/>
    <lineage>
        <taxon>Eukaryota</taxon>
        <taxon>Cryptophyceae</taxon>
        <taxon>Pyrenomonadales</taxon>
        <taxon>Geminigeraceae</taxon>
        <taxon>Hanusia</taxon>
    </lineage>
</organism>
<dbReference type="CDD" id="cd01951">
    <property type="entry name" value="lectin_L-type"/>
    <property type="match status" value="1"/>
</dbReference>
<accession>A0A7S0I3L2</accession>
<dbReference type="AlphaFoldDB" id="A0A7S0I3L2"/>
<dbReference type="InterPro" id="IPR056573">
    <property type="entry name" value="Lectin_L-type_dom"/>
</dbReference>
<evidence type="ECO:0000259" key="3">
    <source>
        <dbReference type="Pfam" id="PF00139"/>
    </source>
</evidence>
<dbReference type="InterPro" id="IPR013320">
    <property type="entry name" value="ConA-like_dom_sf"/>
</dbReference>
<dbReference type="EMBL" id="HBEO01036101">
    <property type="protein sequence ID" value="CAD8509992.1"/>
    <property type="molecule type" value="Transcribed_RNA"/>
</dbReference>
<dbReference type="PANTHER" id="PTHR12223">
    <property type="entry name" value="VESICULAR MANNOSE-BINDING LECTIN"/>
    <property type="match status" value="1"/>
</dbReference>
<reference evidence="4" key="1">
    <citation type="submission" date="2021-01" db="EMBL/GenBank/DDBJ databases">
        <authorList>
            <person name="Corre E."/>
            <person name="Pelletier E."/>
            <person name="Niang G."/>
            <person name="Scheremetjew M."/>
            <person name="Finn R."/>
            <person name="Kale V."/>
            <person name="Holt S."/>
            <person name="Cochrane G."/>
            <person name="Meng A."/>
            <person name="Brown T."/>
            <person name="Cohen L."/>
        </authorList>
    </citation>
    <scope>NUCLEOTIDE SEQUENCE</scope>
    <source>
        <strain evidence="4">CCMP325</strain>
    </source>
</reference>
<sequence length="567" mass="63901">MKAWLLPSMRTKATCNMSFRIRRWILRVLIFVAILHQDRMARADFYFPDFSQVCDPSINCIGQYVATLSCCTSFKTDATSMLYINDAAYFQTCAQYNSQNGVVAGLKGIESVFGRDTEANPQILFQQVTVYDYVVSPRRSVNYNWTRSPFEEVVRRRNELQQMLQGALQKLALSRANLTKGLESETEGQLWLVIAMYQAEVTRISNLYNVTLERDLKLYREHTKEYQAIHPHNDYNSSCDNRMRLTPAAPSRKGSIWYKTPQNVTNGFITSFKFQLTARNRFCKQVVDAHADQMKGTALTFELDECLKMEWNSSEWNQRVFGLGGGDGFAFVLQNNGSSSLGERGDQLGYGGIPDSLAIEFDTFANREIGDINDLHVAVHTGGCRTPNSASQQTCLASFGSLRNTGRLLQDGEVHQAMIVYTPGVQFNPQEQQRWNSKRYLNQFIKADGAGTLRVFIDDMSNAILNVPLSLKYTMKLNQGAAYVGFTAATGSMWQNHDILEWEFRQYSADPQAECQAATSIESAITQCEKEKGWATFNGQPLTGTPYFEAGTGPWVPSRTSVCKTCP</sequence>
<dbReference type="Pfam" id="PF00139">
    <property type="entry name" value="Lectin_legB"/>
    <property type="match status" value="1"/>
</dbReference>
<keyword evidence="2" id="KW-0732">Signal</keyword>
<evidence type="ECO:0000256" key="1">
    <source>
        <dbReference type="ARBA" id="ARBA00022734"/>
    </source>
</evidence>
<dbReference type="InterPro" id="IPR001220">
    <property type="entry name" value="Legume_lectin_dom"/>
</dbReference>
<dbReference type="Gene3D" id="2.60.120.200">
    <property type="match status" value="1"/>
</dbReference>
<feature type="signal peptide" evidence="2">
    <location>
        <begin position="1"/>
        <end position="43"/>
    </location>
</feature>